<feature type="region of interest" description="Disordered" evidence="1">
    <location>
        <begin position="1"/>
        <end position="110"/>
    </location>
</feature>
<dbReference type="RefSeq" id="XP_018495444.1">
    <property type="nucleotide sequence ID" value="XM_018639928.1"/>
</dbReference>
<protein>
    <submittedName>
        <fullName evidence="3">Uncharacterized protein LOC100907523</fullName>
    </submittedName>
</protein>
<dbReference type="Proteomes" id="UP000694867">
    <property type="component" value="Unplaced"/>
</dbReference>
<feature type="compositionally biased region" description="Low complexity" evidence="1">
    <location>
        <begin position="59"/>
        <end position="85"/>
    </location>
</feature>
<sequence length="465" mass="52120">GTASDDNSSRQSTVAPLTPLSVLALPPAFSGVGRPSLNHHLNQPQKEAHGRYECPPSPSLSSSSSEDLSESNNGAASASSSEASGSEGGEEDDEDSSSQTECEDERTHQLSKLTRWGLSPPVWSKDSQWSQVATFNEFTAILAQLQDILTEQLQKDNYNTFGNLLHFYNEFRASGVPNVESFYRNYEAPIVSNGLSCVGLSFRIRDAIVERLPTLRRAVVLASCEEWVEELDEYVEQPDPGIDTVKEHVMLAVRILCQETNQKALVILDSGYHVPKTIVVTSDGLEPHTGRFVQSDTQKSRKEYEFRWKNDNYIQWVISETRKGHTSTWNNLIYTGGNYGSSQGYSEKRNLIYDFRTVVARDAGGPCAGVYVKFNEPNWSASYTLFYKDLNGHRIEAKVPVHSVLQGAHIQCAGEIAKRLRISDDKFLILLEDMARMYEDRPFIRDLLFLNYAVDPFDQAKPLID</sequence>
<evidence type="ECO:0000313" key="3">
    <source>
        <dbReference type="RefSeq" id="XP_018495444.1"/>
    </source>
</evidence>
<name>A0AAJ7L4D6_9ACAR</name>
<dbReference type="GeneID" id="100907523"/>
<evidence type="ECO:0000256" key="1">
    <source>
        <dbReference type="SAM" id="MobiDB-lite"/>
    </source>
</evidence>
<dbReference type="AlphaFoldDB" id="A0AAJ7L4D6"/>
<feature type="compositionally biased region" description="Polar residues" evidence="1">
    <location>
        <begin position="1"/>
        <end position="15"/>
    </location>
</feature>
<organism evidence="2 3">
    <name type="scientific">Galendromus occidentalis</name>
    <name type="common">western predatory mite</name>
    <dbReference type="NCBI Taxonomy" id="34638"/>
    <lineage>
        <taxon>Eukaryota</taxon>
        <taxon>Metazoa</taxon>
        <taxon>Ecdysozoa</taxon>
        <taxon>Arthropoda</taxon>
        <taxon>Chelicerata</taxon>
        <taxon>Arachnida</taxon>
        <taxon>Acari</taxon>
        <taxon>Parasitiformes</taxon>
        <taxon>Mesostigmata</taxon>
        <taxon>Gamasina</taxon>
        <taxon>Phytoseioidea</taxon>
        <taxon>Phytoseiidae</taxon>
        <taxon>Typhlodrominae</taxon>
        <taxon>Galendromus</taxon>
    </lineage>
</organism>
<keyword evidence="2" id="KW-1185">Reference proteome</keyword>
<dbReference type="KEGG" id="goe:100907523"/>
<gene>
    <name evidence="3" type="primary">LOC100907523</name>
</gene>
<accession>A0AAJ7L4D6</accession>
<feature type="compositionally biased region" description="Acidic residues" evidence="1">
    <location>
        <begin position="88"/>
        <end position="104"/>
    </location>
</feature>
<evidence type="ECO:0000313" key="2">
    <source>
        <dbReference type="Proteomes" id="UP000694867"/>
    </source>
</evidence>
<proteinExistence type="predicted"/>
<feature type="non-terminal residue" evidence="3">
    <location>
        <position position="1"/>
    </location>
</feature>
<reference evidence="3" key="1">
    <citation type="submission" date="2025-08" db="UniProtKB">
        <authorList>
            <consortium name="RefSeq"/>
        </authorList>
    </citation>
    <scope>IDENTIFICATION</scope>
</reference>